<comment type="subcellular location">
    <subcellularLocation>
        <location evidence="10">Cell membrane</location>
        <topology evidence="10">Multi-pass membrane protein</topology>
    </subcellularLocation>
    <subcellularLocation>
        <location evidence="10">Bacterial flagellum basal body</location>
    </subcellularLocation>
</comment>
<feature type="transmembrane region" description="Helical" evidence="10">
    <location>
        <begin position="214"/>
        <end position="236"/>
    </location>
</feature>
<evidence type="ECO:0000256" key="5">
    <source>
        <dbReference type="ARBA" id="ARBA00022692"/>
    </source>
</evidence>
<keyword evidence="14" id="KW-1185">Reference proteome</keyword>
<dbReference type="InterPro" id="IPR006303">
    <property type="entry name" value="FliR"/>
</dbReference>
<dbReference type="PANTHER" id="PTHR30065:SF8">
    <property type="entry name" value="FLAGELLAR BIOSYNTHETIC PROTEIN FLIR"/>
    <property type="match status" value="1"/>
</dbReference>
<evidence type="ECO:0000256" key="10">
    <source>
        <dbReference type="RuleBase" id="RU362071"/>
    </source>
</evidence>
<dbReference type="RefSeq" id="WP_060587382.1">
    <property type="nucleotide sequence ID" value="NZ_CP013067.1"/>
</dbReference>
<evidence type="ECO:0000256" key="7">
    <source>
        <dbReference type="ARBA" id="ARBA00023136"/>
    </source>
</evidence>
<reference evidence="11 13" key="2">
    <citation type="journal article" date="2016" name="Genome Announc.">
        <title>Complete Genome Sequence of the Highly Virulent Aeromonas schubertii Strain WL1483, Isolated from Diseased Snakehead Fish (Channa argus) in China.</title>
        <authorList>
            <person name="Liu L."/>
            <person name="Li N."/>
            <person name="Zhang D."/>
            <person name="Fu X."/>
            <person name="Shi C."/>
            <person name="Lin Q."/>
            <person name="Hao G."/>
        </authorList>
    </citation>
    <scope>NUCLEOTIDE SEQUENCE [LARGE SCALE GENOMIC DNA]</scope>
    <source>
        <strain evidence="11 13">WL1483</strain>
    </source>
</reference>
<keyword evidence="4 10" id="KW-1003">Cell membrane</keyword>
<evidence type="ECO:0000313" key="14">
    <source>
        <dbReference type="Proteomes" id="UP000774958"/>
    </source>
</evidence>
<feature type="transmembrane region" description="Helical" evidence="10">
    <location>
        <begin position="132"/>
        <end position="159"/>
    </location>
</feature>
<gene>
    <name evidence="12" type="primary">lfiR</name>
    <name evidence="12" type="synonym">fliRL</name>
    <name evidence="12" type="ORF">LA374_12945</name>
    <name evidence="11" type="ORF">WL1483_826</name>
</gene>
<keyword evidence="11" id="KW-0966">Cell projection</keyword>
<keyword evidence="5 10" id="KW-0812">Transmembrane</keyword>
<comment type="similarity">
    <text evidence="2 10">Belongs to the FliR/MopE/SpaR family.</text>
</comment>
<proteinExistence type="inferred from homology"/>
<dbReference type="InterPro" id="IPR002010">
    <property type="entry name" value="T3SS_IM_R"/>
</dbReference>
<evidence type="ECO:0000256" key="2">
    <source>
        <dbReference type="ARBA" id="ARBA00009772"/>
    </source>
</evidence>
<dbReference type="KEGG" id="asr:WL1483_826"/>
<evidence type="ECO:0000256" key="6">
    <source>
        <dbReference type="ARBA" id="ARBA00022989"/>
    </source>
</evidence>
<dbReference type="Proteomes" id="UP000774958">
    <property type="component" value="Unassembled WGS sequence"/>
</dbReference>
<protein>
    <recommendedName>
        <fullName evidence="3 9">Flagellar biosynthetic protein FliR</fullName>
    </recommendedName>
</protein>
<organism evidence="11 13">
    <name type="scientific">Aeromonas schubertii</name>
    <dbReference type="NCBI Taxonomy" id="652"/>
    <lineage>
        <taxon>Bacteria</taxon>
        <taxon>Pseudomonadati</taxon>
        <taxon>Pseudomonadota</taxon>
        <taxon>Gammaproteobacteria</taxon>
        <taxon>Aeromonadales</taxon>
        <taxon>Aeromonadaceae</taxon>
        <taxon>Aeromonas</taxon>
    </lineage>
</organism>
<evidence type="ECO:0000256" key="9">
    <source>
        <dbReference type="NCBIfam" id="TIGR01400"/>
    </source>
</evidence>
<dbReference type="GO" id="GO:0006605">
    <property type="term" value="P:protein targeting"/>
    <property type="evidence" value="ECO:0007669"/>
    <property type="project" value="UniProtKB-UniRule"/>
</dbReference>
<evidence type="ECO:0000256" key="1">
    <source>
        <dbReference type="ARBA" id="ARBA00002578"/>
    </source>
</evidence>
<accession>A0A0S2SEV3</accession>
<keyword evidence="6 10" id="KW-1133">Transmembrane helix</keyword>
<dbReference type="PANTHER" id="PTHR30065">
    <property type="entry name" value="FLAGELLAR BIOSYNTHETIC PROTEIN FLIR"/>
    <property type="match status" value="1"/>
</dbReference>
<dbReference type="GO" id="GO:0044780">
    <property type="term" value="P:bacterial-type flagellum assembly"/>
    <property type="evidence" value="ECO:0007669"/>
    <property type="project" value="UniProtKB-UniRule"/>
</dbReference>
<dbReference type="EMBL" id="JAIRBT010000016">
    <property type="protein sequence ID" value="MBZ6067106.1"/>
    <property type="molecule type" value="Genomic_DNA"/>
</dbReference>
<feature type="transmembrane region" description="Helical" evidence="10">
    <location>
        <begin position="20"/>
        <end position="37"/>
    </location>
</feature>
<dbReference type="Pfam" id="PF01311">
    <property type="entry name" value="Bac_export_1"/>
    <property type="match status" value="1"/>
</dbReference>
<dbReference type="PRINTS" id="PR00953">
    <property type="entry name" value="TYPE3IMRPROT"/>
</dbReference>
<keyword evidence="8 10" id="KW-0975">Bacterial flagellum</keyword>
<feature type="transmembrane region" description="Helical" evidence="10">
    <location>
        <begin position="81"/>
        <end position="102"/>
    </location>
</feature>
<evidence type="ECO:0000313" key="13">
    <source>
        <dbReference type="Proteomes" id="UP000058114"/>
    </source>
</evidence>
<feature type="transmembrane region" description="Helical" evidence="10">
    <location>
        <begin position="44"/>
        <end position="61"/>
    </location>
</feature>
<keyword evidence="11" id="KW-0969">Cilium</keyword>
<name>A0A0S2SEV3_9GAMM</name>
<dbReference type="PATRIC" id="fig|652.5.peg.3684"/>
<keyword evidence="11" id="KW-0282">Flagellum</keyword>
<comment type="function">
    <text evidence="1 10">Role in flagellar biosynthesis.</text>
</comment>
<dbReference type="GO" id="GO:0009425">
    <property type="term" value="C:bacterial-type flagellum basal body"/>
    <property type="evidence" value="ECO:0007669"/>
    <property type="project" value="UniProtKB-SubCell"/>
</dbReference>
<dbReference type="NCBIfam" id="TIGR01400">
    <property type="entry name" value="fliR"/>
    <property type="match status" value="1"/>
</dbReference>
<feature type="transmembrane region" description="Helical" evidence="10">
    <location>
        <begin position="179"/>
        <end position="202"/>
    </location>
</feature>
<sequence length="260" mass="28181">MSSLVSVSAADLTAWLGQWWWPFVRLGSAFWVMPVYGDGRITPRVRLFLAFAISLALAPMMKAMPAFDPFSLSALVLSIEQVIFGLLFGLCVQLLFMVMTLAGQIMSMQMGLAMAVMNDPSHGDSAPIISQLMLIFCTLLFLGLNGHLAVLDILVQSLYRWPPGTSLYRLDLGMVVGLLGWSIGAALILTLPAVVAMLMVNLSFGVMNRSAPSLNIFSLGFPMTLLLGLLTMAISISGVPDRYLDLVTHVLDVLRGLTPS</sequence>
<dbReference type="AlphaFoldDB" id="A0A0S2SEV3"/>
<dbReference type="GO" id="GO:0005886">
    <property type="term" value="C:plasma membrane"/>
    <property type="evidence" value="ECO:0007669"/>
    <property type="project" value="UniProtKB-SubCell"/>
</dbReference>
<evidence type="ECO:0000256" key="8">
    <source>
        <dbReference type="ARBA" id="ARBA00023143"/>
    </source>
</evidence>
<evidence type="ECO:0000256" key="4">
    <source>
        <dbReference type="ARBA" id="ARBA00022475"/>
    </source>
</evidence>
<keyword evidence="7 10" id="KW-0472">Membrane</keyword>
<evidence type="ECO:0000313" key="11">
    <source>
        <dbReference type="EMBL" id="ALP40245.1"/>
    </source>
</evidence>
<evidence type="ECO:0000313" key="12">
    <source>
        <dbReference type="EMBL" id="MBZ6067106.1"/>
    </source>
</evidence>
<evidence type="ECO:0000256" key="3">
    <source>
        <dbReference type="ARBA" id="ARBA00021717"/>
    </source>
</evidence>
<dbReference type="Proteomes" id="UP000058114">
    <property type="component" value="Chromosome"/>
</dbReference>
<reference evidence="12 14" key="3">
    <citation type="submission" date="2021-09" db="EMBL/GenBank/DDBJ databases">
        <title>Aeromonas schubertii isolated from Asian sea bass.</title>
        <authorList>
            <person name="Pinpimai K."/>
        </authorList>
    </citation>
    <scope>NUCLEOTIDE SEQUENCE [LARGE SCALE GENOMIC DNA]</scope>
    <source>
        <strain evidence="12 14">CHULA2021a</strain>
    </source>
</reference>
<dbReference type="EMBL" id="CP013067">
    <property type="protein sequence ID" value="ALP40245.1"/>
    <property type="molecule type" value="Genomic_DNA"/>
</dbReference>
<reference evidence="13" key="1">
    <citation type="submission" date="2015-10" db="EMBL/GenBank/DDBJ databases">
        <title>Complete Genome Sequence of Aeromonas schubertii strain WL1483.</title>
        <authorList>
            <person name="Liu L."/>
        </authorList>
    </citation>
    <scope>NUCLEOTIDE SEQUENCE [LARGE SCALE GENOMIC DNA]</scope>
    <source>
        <strain evidence="13">WL1483</strain>
    </source>
</reference>